<accession>A0A2T4BL20</accession>
<keyword evidence="3" id="KW-1185">Reference proteome</keyword>
<feature type="compositionally biased region" description="Basic and acidic residues" evidence="1">
    <location>
        <begin position="1"/>
        <end position="10"/>
    </location>
</feature>
<proteinExistence type="predicted"/>
<gene>
    <name evidence="2" type="ORF">BBK36DRAFT_151892</name>
</gene>
<reference evidence="3" key="1">
    <citation type="submission" date="2016-07" db="EMBL/GenBank/DDBJ databases">
        <title>Multiple horizontal gene transfer events from other fungi enriched the ability of initially mycotrophic Trichoderma (Ascomycota) to feed on dead plant biomass.</title>
        <authorList>
            <consortium name="DOE Joint Genome Institute"/>
            <person name="Atanasova L."/>
            <person name="Chenthamara K."/>
            <person name="Zhang J."/>
            <person name="Grujic M."/>
            <person name="Henrissat B."/>
            <person name="Kuo A."/>
            <person name="Aerts A."/>
            <person name="Salamov A."/>
            <person name="Lipzen A."/>
            <person name="Labutti K."/>
            <person name="Barry K."/>
            <person name="Miao Y."/>
            <person name="Rahimi M.J."/>
            <person name="Shen Q."/>
            <person name="Grigoriev I.V."/>
            <person name="Kubicek C.P."/>
            <person name="Druzhinina I.S."/>
        </authorList>
    </citation>
    <scope>NUCLEOTIDE SEQUENCE [LARGE SCALE GENOMIC DNA]</scope>
    <source>
        <strain evidence="3">TUCIM 6016</strain>
    </source>
</reference>
<dbReference type="AlphaFoldDB" id="A0A2T4BL20"/>
<protein>
    <submittedName>
        <fullName evidence="2">Uncharacterized protein</fullName>
    </submittedName>
</protein>
<dbReference type="Proteomes" id="UP000241546">
    <property type="component" value="Unassembled WGS sequence"/>
</dbReference>
<feature type="region of interest" description="Disordered" evidence="1">
    <location>
        <begin position="1"/>
        <end position="21"/>
    </location>
</feature>
<dbReference type="RefSeq" id="XP_024753317.1">
    <property type="nucleotide sequence ID" value="XM_024897595.1"/>
</dbReference>
<sequence length="104" mass="10461">MPPKPGDKQISKPPQQKFKLSSRGLQLALDLSAASTASAAFSTAAAASDTAVAGTTADSPAIAASPPSSRLSGSGSGSVSVLDSKAHEAQRFIHVHVTLPISHQ</sequence>
<name>A0A2T4BL20_9HYPO</name>
<feature type="region of interest" description="Disordered" evidence="1">
    <location>
        <begin position="49"/>
        <end position="82"/>
    </location>
</feature>
<organism evidence="2 3">
    <name type="scientific">Trichoderma citrinoviride</name>
    <dbReference type="NCBI Taxonomy" id="58853"/>
    <lineage>
        <taxon>Eukaryota</taxon>
        <taxon>Fungi</taxon>
        <taxon>Dikarya</taxon>
        <taxon>Ascomycota</taxon>
        <taxon>Pezizomycotina</taxon>
        <taxon>Sordariomycetes</taxon>
        <taxon>Hypocreomycetidae</taxon>
        <taxon>Hypocreales</taxon>
        <taxon>Hypocreaceae</taxon>
        <taxon>Trichoderma</taxon>
    </lineage>
</organism>
<evidence type="ECO:0000313" key="2">
    <source>
        <dbReference type="EMBL" id="PTB69997.1"/>
    </source>
</evidence>
<dbReference type="EMBL" id="KZ680208">
    <property type="protein sequence ID" value="PTB69997.1"/>
    <property type="molecule type" value="Genomic_DNA"/>
</dbReference>
<evidence type="ECO:0000256" key="1">
    <source>
        <dbReference type="SAM" id="MobiDB-lite"/>
    </source>
</evidence>
<evidence type="ECO:0000313" key="3">
    <source>
        <dbReference type="Proteomes" id="UP000241546"/>
    </source>
</evidence>
<dbReference type="GeneID" id="36605713"/>